<evidence type="ECO:0000313" key="3">
    <source>
        <dbReference type="EMBL" id="KAG2606877.1"/>
    </source>
</evidence>
<name>A0A8T0T9A9_PANVG</name>
<keyword evidence="2" id="KW-0812">Transmembrane</keyword>
<feature type="compositionally biased region" description="Basic and acidic residues" evidence="1">
    <location>
        <begin position="32"/>
        <end position="41"/>
    </location>
</feature>
<feature type="region of interest" description="Disordered" evidence="1">
    <location>
        <begin position="25"/>
        <end position="66"/>
    </location>
</feature>
<keyword evidence="2" id="KW-1133">Transmembrane helix</keyword>
<dbReference type="EMBL" id="CM029044">
    <property type="protein sequence ID" value="KAG2606877.1"/>
    <property type="molecule type" value="Genomic_DNA"/>
</dbReference>
<accession>A0A8T0T9A9</accession>
<organism evidence="3 4">
    <name type="scientific">Panicum virgatum</name>
    <name type="common">Blackwell switchgrass</name>
    <dbReference type="NCBI Taxonomy" id="38727"/>
    <lineage>
        <taxon>Eukaryota</taxon>
        <taxon>Viridiplantae</taxon>
        <taxon>Streptophyta</taxon>
        <taxon>Embryophyta</taxon>
        <taxon>Tracheophyta</taxon>
        <taxon>Spermatophyta</taxon>
        <taxon>Magnoliopsida</taxon>
        <taxon>Liliopsida</taxon>
        <taxon>Poales</taxon>
        <taxon>Poaceae</taxon>
        <taxon>PACMAD clade</taxon>
        <taxon>Panicoideae</taxon>
        <taxon>Panicodae</taxon>
        <taxon>Paniceae</taxon>
        <taxon>Panicinae</taxon>
        <taxon>Panicum</taxon>
        <taxon>Panicum sect. Hiantes</taxon>
    </lineage>
</organism>
<evidence type="ECO:0000256" key="2">
    <source>
        <dbReference type="SAM" id="Phobius"/>
    </source>
</evidence>
<evidence type="ECO:0000313" key="4">
    <source>
        <dbReference type="Proteomes" id="UP000823388"/>
    </source>
</evidence>
<feature type="transmembrane region" description="Helical" evidence="2">
    <location>
        <begin position="134"/>
        <end position="155"/>
    </location>
</feature>
<comment type="caution">
    <text evidence="3">The sequence shown here is derived from an EMBL/GenBank/DDBJ whole genome shotgun (WGS) entry which is preliminary data.</text>
</comment>
<proteinExistence type="predicted"/>
<keyword evidence="4" id="KW-1185">Reference proteome</keyword>
<reference evidence="3" key="1">
    <citation type="submission" date="2020-05" db="EMBL/GenBank/DDBJ databases">
        <title>WGS assembly of Panicum virgatum.</title>
        <authorList>
            <person name="Lovell J.T."/>
            <person name="Jenkins J."/>
            <person name="Shu S."/>
            <person name="Juenger T.E."/>
            <person name="Schmutz J."/>
        </authorList>
    </citation>
    <scope>NUCLEOTIDE SEQUENCE</scope>
    <source>
        <strain evidence="3">AP13</strain>
    </source>
</reference>
<dbReference type="AlphaFoldDB" id="A0A8T0T9A9"/>
<protein>
    <submittedName>
        <fullName evidence="3">Uncharacterized protein</fullName>
    </submittedName>
</protein>
<evidence type="ECO:0000256" key="1">
    <source>
        <dbReference type="SAM" id="MobiDB-lite"/>
    </source>
</evidence>
<gene>
    <name evidence="3" type="ORF">PVAP13_4NG221799</name>
</gene>
<feature type="compositionally biased region" description="Gly residues" evidence="1">
    <location>
        <begin position="42"/>
        <end position="58"/>
    </location>
</feature>
<dbReference type="Proteomes" id="UP000823388">
    <property type="component" value="Chromosome 4N"/>
</dbReference>
<keyword evidence="2" id="KW-0472">Membrane</keyword>
<sequence>MGKLNHENAFDSAWVMEEWGTCLPAASAGDQQRGRTAEGRGDGGVGRGGRRGGGGGEPGNDWQRASGEEVAASARLRGVGVAGEAARVGVGVRPEARGGVLRRLPAAHCNVAQVQLGLGHFRAAGSATFVRPKALWTINTAQSLLFIFLLDLFLLSSYNRSTSKGKI</sequence>